<sequence>FPWRLIALTNAAMIVSIGAPGCTGAIISGSDGI</sequence>
<dbReference type="AlphaFoldDB" id="A0A392V6N7"/>
<name>A0A392V6N7_9FABA</name>
<reference evidence="1 2" key="1">
    <citation type="journal article" date="2018" name="Front. Plant Sci.">
        <title>Red Clover (Trifolium pratense) and Zigzag Clover (T. medium) - A Picture of Genomic Similarities and Differences.</title>
        <authorList>
            <person name="Dluhosova J."/>
            <person name="Istvanek J."/>
            <person name="Nedelnik J."/>
            <person name="Repkova J."/>
        </authorList>
    </citation>
    <scope>NUCLEOTIDE SEQUENCE [LARGE SCALE GENOMIC DNA]</scope>
    <source>
        <strain evidence="2">cv. 10/8</strain>
        <tissue evidence="1">Leaf</tissue>
    </source>
</reference>
<dbReference type="Proteomes" id="UP000265520">
    <property type="component" value="Unassembled WGS sequence"/>
</dbReference>
<evidence type="ECO:0000313" key="2">
    <source>
        <dbReference type="Proteomes" id="UP000265520"/>
    </source>
</evidence>
<accession>A0A392V6N7</accession>
<feature type="non-terminal residue" evidence="1">
    <location>
        <position position="1"/>
    </location>
</feature>
<keyword evidence="2" id="KW-1185">Reference proteome</keyword>
<evidence type="ECO:0000313" key="1">
    <source>
        <dbReference type="EMBL" id="MCI82505.1"/>
    </source>
</evidence>
<organism evidence="1 2">
    <name type="scientific">Trifolium medium</name>
    <dbReference type="NCBI Taxonomy" id="97028"/>
    <lineage>
        <taxon>Eukaryota</taxon>
        <taxon>Viridiplantae</taxon>
        <taxon>Streptophyta</taxon>
        <taxon>Embryophyta</taxon>
        <taxon>Tracheophyta</taxon>
        <taxon>Spermatophyta</taxon>
        <taxon>Magnoliopsida</taxon>
        <taxon>eudicotyledons</taxon>
        <taxon>Gunneridae</taxon>
        <taxon>Pentapetalae</taxon>
        <taxon>rosids</taxon>
        <taxon>fabids</taxon>
        <taxon>Fabales</taxon>
        <taxon>Fabaceae</taxon>
        <taxon>Papilionoideae</taxon>
        <taxon>50 kb inversion clade</taxon>
        <taxon>NPAAA clade</taxon>
        <taxon>Hologalegina</taxon>
        <taxon>IRL clade</taxon>
        <taxon>Trifolieae</taxon>
        <taxon>Trifolium</taxon>
    </lineage>
</organism>
<proteinExistence type="predicted"/>
<comment type="caution">
    <text evidence="1">The sequence shown here is derived from an EMBL/GenBank/DDBJ whole genome shotgun (WGS) entry which is preliminary data.</text>
</comment>
<protein>
    <submittedName>
        <fullName evidence="1">Uncharacterized protein</fullName>
    </submittedName>
</protein>
<dbReference type="EMBL" id="LXQA011045175">
    <property type="protein sequence ID" value="MCI82505.1"/>
    <property type="molecule type" value="Genomic_DNA"/>
</dbReference>